<comment type="subunit">
    <text evidence="2 5">Homopentamer.</text>
</comment>
<feature type="domain" description="Flagellar hook-associated protein 2 N-terminal" evidence="6">
    <location>
        <begin position="13"/>
        <end position="111"/>
    </location>
</feature>
<keyword evidence="8" id="KW-0966">Cell projection</keyword>
<dbReference type="EMBL" id="JBJNUY010000001">
    <property type="protein sequence ID" value="MFL8997343.1"/>
    <property type="molecule type" value="Genomic_DNA"/>
</dbReference>
<evidence type="ECO:0000313" key="8">
    <source>
        <dbReference type="EMBL" id="MFL8997343.1"/>
    </source>
</evidence>
<dbReference type="Pfam" id="PF07196">
    <property type="entry name" value="Flagellin_IN"/>
    <property type="match status" value="1"/>
</dbReference>
<accession>A0ABW8W122</accession>
<evidence type="ECO:0000313" key="9">
    <source>
        <dbReference type="Proteomes" id="UP001628646"/>
    </source>
</evidence>
<dbReference type="Pfam" id="PF02465">
    <property type="entry name" value="FliD_N"/>
    <property type="match status" value="1"/>
</dbReference>
<keyword evidence="5" id="KW-0964">Secreted</keyword>
<keyword evidence="3" id="KW-0175">Coiled coil</keyword>
<dbReference type="PANTHER" id="PTHR30288">
    <property type="entry name" value="FLAGELLAR CAP/ASSEMBLY PROTEIN FLID"/>
    <property type="match status" value="1"/>
</dbReference>
<proteinExistence type="inferred from homology"/>
<comment type="subcellular location">
    <subcellularLocation>
        <location evidence="5">Secreted</location>
    </subcellularLocation>
    <subcellularLocation>
        <location evidence="5">Bacterial flagellum</location>
    </subcellularLocation>
</comment>
<protein>
    <recommendedName>
        <fullName evidence="5">Flagellar hook-associated protein 2</fullName>
        <shortName evidence="5">HAP2</shortName>
    </recommendedName>
    <alternativeName>
        <fullName evidence="5">Flagellar cap protein</fullName>
    </alternativeName>
</protein>
<evidence type="ECO:0000256" key="4">
    <source>
        <dbReference type="ARBA" id="ARBA00023143"/>
    </source>
</evidence>
<keyword evidence="4 5" id="KW-0975">Bacterial flagellum</keyword>
<reference evidence="8 9" key="1">
    <citation type="submission" date="2024-12" db="EMBL/GenBank/DDBJ databases">
        <title>Pseudomonas species isolated from Lotus nodules promote plant growth.</title>
        <authorList>
            <person name="Yu Y.-H."/>
            <person name="Kurtenbach J."/>
            <person name="Crosbie D."/>
            <person name="Brachmann A."/>
            <person name="Marin M."/>
        </authorList>
    </citation>
    <scope>NUCLEOTIDE SEQUENCE [LARGE SCALE GENOMIC DNA]</scope>
    <source>
        <strain evidence="8 9">PLb11B</strain>
    </source>
</reference>
<dbReference type="InterPro" id="IPR040026">
    <property type="entry name" value="FliD"/>
</dbReference>
<organism evidence="8 9">
    <name type="scientific">Pseudomonas azerbaijanorientalis</name>
    <dbReference type="NCBI Taxonomy" id="2842350"/>
    <lineage>
        <taxon>Bacteria</taxon>
        <taxon>Pseudomonadati</taxon>
        <taxon>Pseudomonadota</taxon>
        <taxon>Gammaproteobacteria</taxon>
        <taxon>Pseudomonadales</taxon>
        <taxon>Pseudomonadaceae</taxon>
        <taxon>Pseudomonas</taxon>
    </lineage>
</organism>
<evidence type="ECO:0000259" key="6">
    <source>
        <dbReference type="Pfam" id="PF02465"/>
    </source>
</evidence>
<keyword evidence="8" id="KW-0969">Cilium</keyword>
<gene>
    <name evidence="8" type="primary">fliD</name>
    <name evidence="8" type="ORF">ACJ8NA_01495</name>
</gene>
<feature type="domain" description="Flagellar hook-associated protein 2 C-terminal" evidence="7">
    <location>
        <begin position="229"/>
        <end position="454"/>
    </location>
</feature>
<name>A0ABW8W122_9PSED</name>
<keyword evidence="8" id="KW-0282">Flagellum</keyword>
<comment type="caution">
    <text evidence="8">The sequence shown here is derived from an EMBL/GenBank/DDBJ whole genome shotgun (WGS) entry which is preliminary data.</text>
</comment>
<dbReference type="RefSeq" id="WP_407799430.1">
    <property type="nucleotide sequence ID" value="NZ_JBJNUX010000001.1"/>
</dbReference>
<dbReference type="InterPro" id="IPR003481">
    <property type="entry name" value="FliD_N"/>
</dbReference>
<sequence length="474" mass="48451">MASPILPGAGLGSGLDTGAIVKALVDADKVAKQTQIDRQTKITTSSLSGIGTLKSVLAAFQTAMKNLGSTTTPQFSGFAASSSDVKVVTATSNNSAVKGSYVIKVDNLATSAKVASEVFTNASSAVAEGPLTITLNSKDYVLDVPAGATLQSVRDLINSKFQGDGINANIITDKDGSRLVLGSSATGAGSEISVTGVMTINGQQAMAADPNDPDYPNVPLGAGRIGDAATDAKFSVDGLSMTSKTNTIDNAVSGLSFNLLAGGGATSTVTVATNTDGLKASIQKFVDAYNAVVSSIGTLTKPTLDSDGKPTVAAALTGDALPRSILAAIRGPLTEIGAGDKLTVLAQLGITTNQKTGALDFDSTKFTAAMTDKSLGGEVQAFFTGTGGLLERMDKAIVPYTQTGEILDTRTTNLNKNKANLAEQQAALDRRVATLTAVLTKKYNDMDSLVGKLKATASNITSIFEAMTAQQRNS</sequence>
<evidence type="ECO:0000256" key="2">
    <source>
        <dbReference type="ARBA" id="ARBA00011255"/>
    </source>
</evidence>
<dbReference type="InterPro" id="IPR010810">
    <property type="entry name" value="Flagellin_hook_IN_motif"/>
</dbReference>
<evidence type="ECO:0000256" key="5">
    <source>
        <dbReference type="RuleBase" id="RU362066"/>
    </source>
</evidence>
<evidence type="ECO:0000256" key="3">
    <source>
        <dbReference type="ARBA" id="ARBA00023054"/>
    </source>
</evidence>
<dbReference type="Pfam" id="PF07195">
    <property type="entry name" value="FliD_C"/>
    <property type="match status" value="1"/>
</dbReference>
<evidence type="ECO:0000256" key="1">
    <source>
        <dbReference type="ARBA" id="ARBA00009764"/>
    </source>
</evidence>
<comment type="similarity">
    <text evidence="1 5">Belongs to the FliD family.</text>
</comment>
<dbReference type="InterPro" id="IPR010809">
    <property type="entry name" value="FliD_C"/>
</dbReference>
<comment type="function">
    <text evidence="5">Required for morphogenesis and for the elongation of the flagellar filament by facilitating polymerization of the flagellin monomers at the tip of growing filament. Forms a capping structure, which prevents flagellin subunits (transported through the central channel of the flagellum) from leaking out without polymerization at the distal end.</text>
</comment>
<evidence type="ECO:0000259" key="7">
    <source>
        <dbReference type="Pfam" id="PF07195"/>
    </source>
</evidence>
<dbReference type="Proteomes" id="UP001628646">
    <property type="component" value="Unassembled WGS sequence"/>
</dbReference>
<dbReference type="PANTHER" id="PTHR30288:SF0">
    <property type="entry name" value="FLAGELLAR HOOK-ASSOCIATED PROTEIN 2"/>
    <property type="match status" value="1"/>
</dbReference>
<keyword evidence="9" id="KW-1185">Reference proteome</keyword>